<evidence type="ECO:0000256" key="6">
    <source>
        <dbReference type="SAM" id="MobiDB-lite"/>
    </source>
</evidence>
<proteinExistence type="predicted"/>
<dbReference type="Proteomes" id="UP000054826">
    <property type="component" value="Unassembled WGS sequence"/>
</dbReference>
<dbReference type="SMART" id="SM00211">
    <property type="entry name" value="TY"/>
    <property type="match status" value="3"/>
</dbReference>
<evidence type="ECO:0000313" key="11">
    <source>
        <dbReference type="Proteomes" id="UP000054826"/>
    </source>
</evidence>
<protein>
    <submittedName>
        <fullName evidence="9">Thyroglobulin</fullName>
    </submittedName>
</protein>
<evidence type="ECO:0000256" key="3">
    <source>
        <dbReference type="ARBA" id="ARBA00022737"/>
    </source>
</evidence>
<dbReference type="Proteomes" id="UP000054805">
    <property type="component" value="Unassembled WGS sequence"/>
</dbReference>
<dbReference type="EMBL" id="JYDS01000050">
    <property type="protein sequence ID" value="KRZ29076.1"/>
    <property type="molecule type" value="Genomic_DNA"/>
</dbReference>
<evidence type="ECO:0000313" key="10">
    <source>
        <dbReference type="Proteomes" id="UP000054805"/>
    </source>
</evidence>
<keyword evidence="3" id="KW-0677">Repeat</keyword>
<evidence type="ECO:0000256" key="1">
    <source>
        <dbReference type="ARBA" id="ARBA00004613"/>
    </source>
</evidence>
<feature type="domain" description="Thyroglobulin type-1" evidence="7">
    <location>
        <begin position="919"/>
        <end position="971"/>
    </location>
</feature>
<accession>A0A0V1JTG8</accession>
<evidence type="ECO:0000313" key="8">
    <source>
        <dbReference type="EMBL" id="KRZ29076.1"/>
    </source>
</evidence>
<feature type="disulfide bond" evidence="5">
    <location>
        <begin position="1018"/>
        <end position="1025"/>
    </location>
</feature>
<feature type="compositionally biased region" description="Polar residues" evidence="6">
    <location>
        <begin position="596"/>
        <end position="625"/>
    </location>
</feature>
<dbReference type="PANTHER" id="PTHR12352">
    <property type="entry name" value="SECRETED MODULAR CALCIUM-BINDING PROTEIN"/>
    <property type="match status" value="1"/>
</dbReference>
<feature type="disulfide bond" evidence="5">
    <location>
        <begin position="988"/>
        <end position="1007"/>
    </location>
</feature>
<dbReference type="PROSITE" id="PS00484">
    <property type="entry name" value="THYROGLOBULIN_1_1"/>
    <property type="match status" value="1"/>
</dbReference>
<dbReference type="AlphaFoldDB" id="A0A0V1JTG8"/>
<evidence type="ECO:0000313" key="9">
    <source>
        <dbReference type="EMBL" id="KRZ38244.1"/>
    </source>
</evidence>
<evidence type="ECO:0000256" key="5">
    <source>
        <dbReference type="PROSITE-ProRule" id="PRU00500"/>
    </source>
</evidence>
<dbReference type="Pfam" id="PF00086">
    <property type="entry name" value="Thyroglobulin_1"/>
    <property type="match status" value="2"/>
</dbReference>
<keyword evidence="2" id="KW-0964">Secreted</keyword>
<dbReference type="PANTHER" id="PTHR12352:SF3">
    <property type="entry name" value="NIDOGEN-2"/>
    <property type="match status" value="1"/>
</dbReference>
<dbReference type="GO" id="GO:0005615">
    <property type="term" value="C:extracellular space"/>
    <property type="evidence" value="ECO:0007669"/>
    <property type="project" value="TreeGrafter"/>
</dbReference>
<name>A0A0V1JTG8_TRIPS</name>
<dbReference type="GO" id="GO:0005604">
    <property type="term" value="C:basement membrane"/>
    <property type="evidence" value="ECO:0007669"/>
    <property type="project" value="TreeGrafter"/>
</dbReference>
<comment type="caution">
    <text evidence="5">Lacks conserved residue(s) required for the propagation of feature annotation.</text>
</comment>
<gene>
    <name evidence="9" type="primary">TG</name>
    <name evidence="8" type="ORF">T4B_624</name>
    <name evidence="9" type="ORF">T4C_2879</name>
</gene>
<sequence length="1128" mass="126036">MECVRQDNNCWCVDHSTGTEVEGSRILLKQNVPLCGKFETELYRLNSKNVECSKMDEMRVDHCLNGLYSNFLDLPFSNSKINHLLFANYIFLSGKVDLACHIFNEYSRCSSAAFQNSACQHCQHVIFTSIFDYLCQPDHLVAVRQQISCLQRLFIDDEFTKCQLRMLNELKEAESNNDNLRYCAIKLQYQSCLLKRLPVHCEGDMISILGNLPNRISEKLNITCENFPSLEANTNTTVASIPTISSILETTIFNTSAKEVTDQSPTNATLKFNKNYKTTTEQITTTKHLVTSTPVTANSNINQKELLHVQQRNHTKLESVKEESNNTNSSKIILNTTALPPTSKYDITVDPSNNRTFYTAEDINTNETDVQPSFGYDLIKIINETMSESAEYESSTNMLTNQNTSNSTPTSAPTPTTTILHSNITEANNFEQFNETVTEMTTEKTINNERTTTIIIAQSEDDAIVTQTQLWTSNETLPEIIITEQPLTNTTTTTAATTTTTTTAAAAAAAAPVAVTNATVTGNEQLLQNSTGEDKISMPIEIISVTSGYVSRAMMNATFDNETTSASVSSKATDRQIEQNNSNSALSHNSKDRVENFTNSPTAPEATSTQPTTDDSSVSGKDTNSTVQQLQITEIDSLGNNASITTEMPETFLNQSSKAAEINKTANIQQNVTQQITNGNIEEQPSIVETTTATTAETTITTATRDQNNNTDCITKSKKSCQNYNYRFQYCVRTHILTTNIYQWTIERLLNSSWDWLQYPDTCKSFYNYLSCMHQPALNPLGMCEPFGHIALVNLLSSVCEQDMITNLRQHGPCMVEAVLNSTSTPTCMHVFHDFIQFINVHSEDESEMCAKMRTLHMCIGEMDVHQCGIEAHYAFTKLKLNGLQAESYLCGKYLLGPSLRQQVLWWKQRQSDSIVPAIADCVAERDQALSSSNHHDHYIPQCDRYGNFELVQCDPQTSSCWCVDVETGHEQFTSRVQNVADLKCGACLISKAAALSSRSSGFIPSCQSDGLYSPMQCDYEKNICWCVNVTTGAKIHGTETPKGYKLPTCQSKSEFACTWIAPKKRCAPDGSAPKLMLRWFREGQKCTLRPVSFCPQESHLPPFTFRFQSDCEEMCLGPYINRLPIIF</sequence>
<feature type="region of interest" description="Disordered" evidence="6">
    <location>
        <begin position="563"/>
        <end position="625"/>
    </location>
</feature>
<keyword evidence="4 5" id="KW-1015">Disulfide bond</keyword>
<dbReference type="Gene3D" id="4.10.800.10">
    <property type="entry name" value="Thyroglobulin type-1"/>
    <property type="match status" value="2"/>
</dbReference>
<reference evidence="10 11" key="1">
    <citation type="submission" date="2015-01" db="EMBL/GenBank/DDBJ databases">
        <title>Evolution of Trichinella species and genotypes.</title>
        <authorList>
            <person name="Korhonen P.K."/>
            <person name="Edoardo P."/>
            <person name="Giuseppe L.R."/>
            <person name="Gasser R.B."/>
        </authorList>
    </citation>
    <scope>NUCLEOTIDE SEQUENCE [LARGE SCALE GENOMIC DNA]</scope>
    <source>
        <strain evidence="9">ISS176</strain>
        <strain evidence="8">ISS588</strain>
    </source>
</reference>
<dbReference type="PROSITE" id="PS51162">
    <property type="entry name" value="THYROGLOBULIN_1_2"/>
    <property type="match status" value="3"/>
</dbReference>
<dbReference type="InterPro" id="IPR036857">
    <property type="entry name" value="Thyroglobulin_1_sf"/>
</dbReference>
<dbReference type="SUPFAM" id="SSF57610">
    <property type="entry name" value="Thyroglobulin type-1 domain"/>
    <property type="match status" value="2"/>
</dbReference>
<dbReference type="EMBL" id="JYDV01000048">
    <property type="protein sequence ID" value="KRZ38244.1"/>
    <property type="molecule type" value="Genomic_DNA"/>
</dbReference>
<organism evidence="9 11">
    <name type="scientific">Trichinella pseudospiralis</name>
    <name type="common">Parasitic roundworm</name>
    <dbReference type="NCBI Taxonomy" id="6337"/>
    <lineage>
        <taxon>Eukaryota</taxon>
        <taxon>Metazoa</taxon>
        <taxon>Ecdysozoa</taxon>
        <taxon>Nematoda</taxon>
        <taxon>Enoplea</taxon>
        <taxon>Dorylaimia</taxon>
        <taxon>Trichinellida</taxon>
        <taxon>Trichinellidae</taxon>
        <taxon>Trichinella</taxon>
    </lineage>
</organism>
<feature type="domain" description="Thyroglobulin type-1" evidence="7">
    <location>
        <begin position="1"/>
        <end position="35"/>
    </location>
</feature>
<feature type="compositionally biased region" description="Polar residues" evidence="6">
    <location>
        <begin position="578"/>
        <end position="588"/>
    </location>
</feature>
<evidence type="ECO:0000256" key="2">
    <source>
        <dbReference type="ARBA" id="ARBA00022525"/>
    </source>
</evidence>
<dbReference type="GO" id="GO:0007160">
    <property type="term" value="P:cell-matrix adhesion"/>
    <property type="evidence" value="ECO:0007669"/>
    <property type="project" value="TreeGrafter"/>
</dbReference>
<feature type="disulfide bond" evidence="5">
    <location>
        <begin position="3"/>
        <end position="10"/>
    </location>
</feature>
<dbReference type="InterPro" id="IPR000716">
    <property type="entry name" value="Thyroglobulin_1"/>
</dbReference>
<comment type="caution">
    <text evidence="9">The sequence shown here is derived from an EMBL/GenBank/DDBJ whole genome shotgun (WGS) entry which is preliminary data.</text>
</comment>
<evidence type="ECO:0000259" key="7">
    <source>
        <dbReference type="PROSITE" id="PS51162"/>
    </source>
</evidence>
<evidence type="ECO:0000256" key="4">
    <source>
        <dbReference type="ARBA" id="ARBA00023157"/>
    </source>
</evidence>
<keyword evidence="10" id="KW-1185">Reference proteome</keyword>
<dbReference type="InterPro" id="IPR051950">
    <property type="entry name" value="Dev_reg/Prot_inhib"/>
</dbReference>
<dbReference type="CDD" id="cd00191">
    <property type="entry name" value="TY"/>
    <property type="match status" value="2"/>
</dbReference>
<feature type="disulfide bond" evidence="5">
    <location>
        <begin position="954"/>
        <end position="961"/>
    </location>
</feature>
<feature type="domain" description="Thyroglobulin type-1" evidence="7">
    <location>
        <begin position="985"/>
        <end position="1050"/>
    </location>
</feature>
<comment type="subcellular location">
    <subcellularLocation>
        <location evidence="1">Secreted</location>
    </subcellularLocation>
</comment>